<dbReference type="InterPro" id="IPR001387">
    <property type="entry name" value="Cro/C1-type_HTH"/>
</dbReference>
<feature type="domain" description="HTH cro/C1-type" evidence="1">
    <location>
        <begin position="6"/>
        <end position="60"/>
    </location>
</feature>
<dbReference type="PROSITE" id="PS50943">
    <property type="entry name" value="HTH_CROC1"/>
    <property type="match status" value="1"/>
</dbReference>
<proteinExistence type="predicted"/>
<dbReference type="InterPro" id="IPR010982">
    <property type="entry name" value="Lambda_DNA-bd_dom_sf"/>
</dbReference>
<dbReference type="Gene3D" id="1.10.260.40">
    <property type="entry name" value="lambda repressor-like DNA-binding domains"/>
    <property type="match status" value="1"/>
</dbReference>
<dbReference type="Proteomes" id="UP001144323">
    <property type="component" value="Unassembled WGS sequence"/>
</dbReference>
<dbReference type="RefSeq" id="WP_281802176.1">
    <property type="nucleotide sequence ID" value="NZ_BSEC01000001.1"/>
</dbReference>
<dbReference type="SMART" id="SM00530">
    <property type="entry name" value="HTH_XRE"/>
    <property type="match status" value="1"/>
</dbReference>
<evidence type="ECO:0000313" key="2">
    <source>
        <dbReference type="EMBL" id="GLI92768.1"/>
    </source>
</evidence>
<accession>A0A9W6LRQ1</accession>
<dbReference type="AlphaFoldDB" id="A0A9W6LRQ1"/>
<organism evidence="2 3">
    <name type="scientific">Methylocystis echinoides</name>
    <dbReference type="NCBI Taxonomy" id="29468"/>
    <lineage>
        <taxon>Bacteria</taxon>
        <taxon>Pseudomonadati</taxon>
        <taxon>Pseudomonadota</taxon>
        <taxon>Alphaproteobacteria</taxon>
        <taxon>Hyphomicrobiales</taxon>
        <taxon>Methylocystaceae</taxon>
        <taxon>Methylocystis</taxon>
    </lineage>
</organism>
<dbReference type="EMBL" id="BSEC01000001">
    <property type="protein sequence ID" value="GLI92768.1"/>
    <property type="molecule type" value="Genomic_DNA"/>
</dbReference>
<evidence type="ECO:0000259" key="1">
    <source>
        <dbReference type="PROSITE" id="PS50943"/>
    </source>
</evidence>
<name>A0A9W6LRQ1_9HYPH</name>
<dbReference type="GO" id="GO:0003677">
    <property type="term" value="F:DNA binding"/>
    <property type="evidence" value="ECO:0007669"/>
    <property type="project" value="InterPro"/>
</dbReference>
<keyword evidence="3" id="KW-1185">Reference proteome</keyword>
<dbReference type="SUPFAM" id="SSF47413">
    <property type="entry name" value="lambda repressor-like DNA-binding domains"/>
    <property type="match status" value="1"/>
</dbReference>
<comment type="caution">
    <text evidence="2">The sequence shown here is derived from an EMBL/GenBank/DDBJ whole genome shotgun (WGS) entry which is preliminary data.</text>
</comment>
<gene>
    <name evidence="2" type="ORF">LMG27198_17600</name>
</gene>
<protein>
    <recommendedName>
        <fullName evidence="1">HTH cro/C1-type domain-containing protein</fullName>
    </recommendedName>
</protein>
<sequence length="78" mass="8901">MTGEELRQARVALALTLDEFARLVRVSSGRTVRKWEDGEREVPGPVAVLVELFLSSPDAWRCRCRMSDMADAFRCKCR</sequence>
<reference evidence="2" key="1">
    <citation type="journal article" date="2023" name="Int. J. Syst. Evol. Microbiol.">
        <title>Methylocystis iwaonis sp. nov., a type II methane-oxidizing bacterium from surface soil of a rice paddy field in Japan, and emended description of the genus Methylocystis (ex Whittenbury et al. 1970) Bowman et al. 1993.</title>
        <authorList>
            <person name="Kaise H."/>
            <person name="Sawadogo J.B."/>
            <person name="Alam M.S."/>
            <person name="Ueno C."/>
            <person name="Dianou D."/>
            <person name="Shinjo R."/>
            <person name="Asakawa S."/>
        </authorList>
    </citation>
    <scope>NUCLEOTIDE SEQUENCE</scope>
    <source>
        <strain evidence="2">LMG27198</strain>
    </source>
</reference>
<evidence type="ECO:0000313" key="3">
    <source>
        <dbReference type="Proteomes" id="UP001144323"/>
    </source>
</evidence>
<dbReference type="CDD" id="cd00093">
    <property type="entry name" value="HTH_XRE"/>
    <property type="match status" value="1"/>
</dbReference>